<gene>
    <name evidence="1" type="ORF">S01H4_48006</name>
</gene>
<organism evidence="1">
    <name type="scientific">marine sediment metagenome</name>
    <dbReference type="NCBI Taxonomy" id="412755"/>
    <lineage>
        <taxon>unclassified sequences</taxon>
        <taxon>metagenomes</taxon>
        <taxon>ecological metagenomes</taxon>
    </lineage>
</organism>
<protein>
    <submittedName>
        <fullName evidence="1">Uncharacterized protein</fullName>
    </submittedName>
</protein>
<dbReference type="EMBL" id="BART01027018">
    <property type="protein sequence ID" value="GAH03587.1"/>
    <property type="molecule type" value="Genomic_DNA"/>
</dbReference>
<accession>X1C882</accession>
<dbReference type="AlphaFoldDB" id="X1C882"/>
<comment type="caution">
    <text evidence="1">The sequence shown here is derived from an EMBL/GenBank/DDBJ whole genome shotgun (WGS) entry which is preliminary data.</text>
</comment>
<evidence type="ECO:0000313" key="1">
    <source>
        <dbReference type="EMBL" id="GAH03587.1"/>
    </source>
</evidence>
<proteinExistence type="predicted"/>
<name>X1C882_9ZZZZ</name>
<reference evidence="1" key="1">
    <citation type="journal article" date="2014" name="Front. Microbiol.">
        <title>High frequency of phylogenetically diverse reductive dehalogenase-homologous genes in deep subseafloor sedimentary metagenomes.</title>
        <authorList>
            <person name="Kawai M."/>
            <person name="Futagami T."/>
            <person name="Toyoda A."/>
            <person name="Takaki Y."/>
            <person name="Nishi S."/>
            <person name="Hori S."/>
            <person name="Arai W."/>
            <person name="Tsubouchi T."/>
            <person name="Morono Y."/>
            <person name="Uchiyama I."/>
            <person name="Ito T."/>
            <person name="Fujiyama A."/>
            <person name="Inagaki F."/>
            <person name="Takami H."/>
        </authorList>
    </citation>
    <scope>NUCLEOTIDE SEQUENCE</scope>
    <source>
        <strain evidence="1">Expedition CK06-06</strain>
    </source>
</reference>
<sequence>MERETKKLFEEELEFKIQEIEQRFQTKIEKELDEVKEQFRVISASTARIEELQRNF</sequence>
<feature type="non-terminal residue" evidence="1">
    <location>
        <position position="56"/>
    </location>
</feature>